<protein>
    <recommendedName>
        <fullName evidence="6">Beta-glucosidase</fullName>
    </recommendedName>
</protein>
<dbReference type="InterPro" id="IPR033132">
    <property type="entry name" value="GH_1_N_CS"/>
</dbReference>
<dbReference type="PROSITE" id="PS00653">
    <property type="entry name" value="GLYCOSYL_HYDROL_F1_2"/>
    <property type="match status" value="1"/>
</dbReference>
<proteinExistence type="inferred from homology"/>
<dbReference type="Gene3D" id="3.20.20.80">
    <property type="entry name" value="Glycosidases"/>
    <property type="match status" value="1"/>
</dbReference>
<evidence type="ECO:0000256" key="2">
    <source>
        <dbReference type="ARBA" id="ARBA00022801"/>
    </source>
</evidence>
<reference evidence="5" key="1">
    <citation type="journal article" date="2017" name="Front. Plant Sci.">
        <title>Climate Clever Clovers: New Paradigm to Reduce the Environmental Footprint of Ruminants by Breeding Low Methanogenic Forages Utilizing Haplotype Variation.</title>
        <authorList>
            <person name="Kaur P."/>
            <person name="Appels R."/>
            <person name="Bayer P.E."/>
            <person name="Keeble-Gagnere G."/>
            <person name="Wang J."/>
            <person name="Hirakawa H."/>
            <person name="Shirasawa K."/>
            <person name="Vercoe P."/>
            <person name="Stefanova K."/>
            <person name="Durmic Z."/>
            <person name="Nichols P."/>
            <person name="Revell C."/>
            <person name="Isobe S.N."/>
            <person name="Edwards D."/>
            <person name="Erskine W."/>
        </authorList>
    </citation>
    <scope>NUCLEOTIDE SEQUENCE [LARGE SCALE GENOMIC DNA]</scope>
    <source>
        <strain evidence="5">cv. Daliak</strain>
    </source>
</reference>
<evidence type="ECO:0000256" key="1">
    <source>
        <dbReference type="ARBA" id="ARBA00010838"/>
    </source>
</evidence>
<dbReference type="InterPro" id="IPR017853">
    <property type="entry name" value="GH"/>
</dbReference>
<dbReference type="GO" id="GO:0008422">
    <property type="term" value="F:beta-glucosidase activity"/>
    <property type="evidence" value="ECO:0007669"/>
    <property type="project" value="TreeGrafter"/>
</dbReference>
<accession>A0A2Z6NPA5</accession>
<gene>
    <name evidence="4" type="ORF">TSUD_380850</name>
</gene>
<name>A0A2Z6NPA5_TRISU</name>
<dbReference type="Proteomes" id="UP000242715">
    <property type="component" value="Unassembled WGS sequence"/>
</dbReference>
<dbReference type="PANTHER" id="PTHR10353">
    <property type="entry name" value="GLYCOSYL HYDROLASE"/>
    <property type="match status" value="1"/>
</dbReference>
<sequence>MLAMAFYTNLKSLFVEIPFSFFLLLISLSSSLPLRALSNRLDPSLPNNFLFGTASSAYQYEGAYLNDGKGLSDWDVLTHETPEKIKDGSNGDIAVDQYHRYMEDIDLMEDLKVNSYRFSISWARVLPKGRFGEVNSGGIDYYNRLIDALLLKGLFLIIC</sequence>
<dbReference type="AlphaFoldDB" id="A0A2Z6NPA5"/>
<evidence type="ECO:0000256" key="3">
    <source>
        <dbReference type="RuleBase" id="RU003690"/>
    </source>
</evidence>
<dbReference type="PANTHER" id="PTHR10353:SF213">
    <property type="entry name" value="BETA-GLUCOSIDASE 45-RELATED"/>
    <property type="match status" value="1"/>
</dbReference>
<organism evidence="4 5">
    <name type="scientific">Trifolium subterraneum</name>
    <name type="common">Subterranean clover</name>
    <dbReference type="NCBI Taxonomy" id="3900"/>
    <lineage>
        <taxon>Eukaryota</taxon>
        <taxon>Viridiplantae</taxon>
        <taxon>Streptophyta</taxon>
        <taxon>Embryophyta</taxon>
        <taxon>Tracheophyta</taxon>
        <taxon>Spermatophyta</taxon>
        <taxon>Magnoliopsida</taxon>
        <taxon>eudicotyledons</taxon>
        <taxon>Gunneridae</taxon>
        <taxon>Pentapetalae</taxon>
        <taxon>rosids</taxon>
        <taxon>fabids</taxon>
        <taxon>Fabales</taxon>
        <taxon>Fabaceae</taxon>
        <taxon>Papilionoideae</taxon>
        <taxon>50 kb inversion clade</taxon>
        <taxon>NPAAA clade</taxon>
        <taxon>Hologalegina</taxon>
        <taxon>IRL clade</taxon>
        <taxon>Trifolieae</taxon>
        <taxon>Trifolium</taxon>
    </lineage>
</organism>
<dbReference type="GO" id="GO:0005975">
    <property type="term" value="P:carbohydrate metabolic process"/>
    <property type="evidence" value="ECO:0007669"/>
    <property type="project" value="InterPro"/>
</dbReference>
<comment type="similarity">
    <text evidence="1 3">Belongs to the glycosyl hydrolase 1 family.</text>
</comment>
<dbReference type="OrthoDB" id="65569at2759"/>
<keyword evidence="5" id="KW-1185">Reference proteome</keyword>
<dbReference type="EMBL" id="DF973525">
    <property type="protein sequence ID" value="GAU33449.1"/>
    <property type="molecule type" value="Genomic_DNA"/>
</dbReference>
<dbReference type="SUPFAM" id="SSF51445">
    <property type="entry name" value="(Trans)glycosidases"/>
    <property type="match status" value="1"/>
</dbReference>
<keyword evidence="2" id="KW-0378">Hydrolase</keyword>
<evidence type="ECO:0008006" key="6">
    <source>
        <dbReference type="Google" id="ProtNLM"/>
    </source>
</evidence>
<evidence type="ECO:0000313" key="4">
    <source>
        <dbReference type="EMBL" id="GAU33449.1"/>
    </source>
</evidence>
<dbReference type="InterPro" id="IPR001360">
    <property type="entry name" value="Glyco_hydro_1"/>
</dbReference>
<evidence type="ECO:0000313" key="5">
    <source>
        <dbReference type="Proteomes" id="UP000242715"/>
    </source>
</evidence>
<dbReference type="Pfam" id="PF00232">
    <property type="entry name" value="Glyco_hydro_1"/>
    <property type="match status" value="1"/>
</dbReference>